<keyword evidence="2" id="KW-1185">Reference proteome</keyword>
<dbReference type="RefSeq" id="WP_246903652.1">
    <property type="nucleotide sequence ID" value="NZ_JALJRB010000004.1"/>
</dbReference>
<reference evidence="1" key="1">
    <citation type="submission" date="2022-04" db="EMBL/GenBank/DDBJ databases">
        <title>Desulfatitalea alkaliphila sp. nov., a novel anaerobic sulfate-reducing bacterium isolated from terrestrial mud volcano, Taman Peninsula, Russia.</title>
        <authorList>
            <person name="Khomyakova M.A."/>
            <person name="Merkel A.Y."/>
            <person name="Slobodkin A.I."/>
        </authorList>
    </citation>
    <scope>NUCLEOTIDE SEQUENCE</scope>
    <source>
        <strain evidence="1">M08but</strain>
    </source>
</reference>
<dbReference type="Proteomes" id="UP001165427">
    <property type="component" value="Unassembled WGS sequence"/>
</dbReference>
<accession>A0AA41QZG2</accession>
<name>A0AA41QZG2_9BACT</name>
<sequence>MDVKKLLEMEPWQWPAETADLLRDLLGRKDADPEERLVAAELAGDYVVMCDGLAAALLTILNDARAPEALRATAAISLGPALENADLMGFDDPEDILISEAVYMAVQQTLQALCQDEQAPKEVRRRALEAAVRAPMDWQQDAVRKAYGAGDPEWRLTAVFCMAYVEGFEQEILEALQSEDPDIRYHAVQAAGNWELEAAWDEIVPLALSDRTDKTLRLAAIDAVIGIRPEEASLALTELMADMDEDIVAAVFEALAMHGILWDAEEDLEDMDDDDDDEVPPL</sequence>
<dbReference type="InterPro" id="IPR016024">
    <property type="entry name" value="ARM-type_fold"/>
</dbReference>
<dbReference type="Gene3D" id="1.25.10.10">
    <property type="entry name" value="Leucine-rich Repeat Variant"/>
    <property type="match status" value="1"/>
</dbReference>
<proteinExistence type="predicted"/>
<dbReference type="EMBL" id="JALJRB010000004">
    <property type="protein sequence ID" value="MCJ8499952.1"/>
    <property type="molecule type" value="Genomic_DNA"/>
</dbReference>
<gene>
    <name evidence="1" type="ORF">MRX98_05150</name>
</gene>
<dbReference type="SUPFAM" id="SSF48371">
    <property type="entry name" value="ARM repeat"/>
    <property type="match status" value="1"/>
</dbReference>
<dbReference type="InterPro" id="IPR011989">
    <property type="entry name" value="ARM-like"/>
</dbReference>
<evidence type="ECO:0000313" key="1">
    <source>
        <dbReference type="EMBL" id="MCJ8499952.1"/>
    </source>
</evidence>
<dbReference type="AlphaFoldDB" id="A0AA41QZG2"/>
<protein>
    <submittedName>
        <fullName evidence="1">HEAT repeat domain-containing protein</fullName>
    </submittedName>
</protein>
<evidence type="ECO:0000313" key="2">
    <source>
        <dbReference type="Proteomes" id="UP001165427"/>
    </source>
</evidence>
<comment type="caution">
    <text evidence="1">The sequence shown here is derived from an EMBL/GenBank/DDBJ whole genome shotgun (WGS) entry which is preliminary data.</text>
</comment>
<organism evidence="1 2">
    <name type="scientific">Desulfatitalea alkaliphila</name>
    <dbReference type="NCBI Taxonomy" id="2929485"/>
    <lineage>
        <taxon>Bacteria</taxon>
        <taxon>Pseudomonadati</taxon>
        <taxon>Thermodesulfobacteriota</taxon>
        <taxon>Desulfobacteria</taxon>
        <taxon>Desulfobacterales</taxon>
        <taxon>Desulfosarcinaceae</taxon>
        <taxon>Desulfatitalea</taxon>
    </lineage>
</organism>
<dbReference type="Pfam" id="PF13646">
    <property type="entry name" value="HEAT_2"/>
    <property type="match status" value="1"/>
</dbReference>